<dbReference type="Proteomes" id="UP000029228">
    <property type="component" value="Unassembled WGS sequence"/>
</dbReference>
<dbReference type="GO" id="GO:0008270">
    <property type="term" value="F:zinc ion binding"/>
    <property type="evidence" value="ECO:0007669"/>
    <property type="project" value="InterPro"/>
</dbReference>
<evidence type="ECO:0000259" key="1">
    <source>
        <dbReference type="Pfam" id="PF01844"/>
    </source>
</evidence>
<dbReference type="STRING" id="990268.JCM19235_1941"/>
<reference evidence="2 3" key="1">
    <citation type="submission" date="2014-09" db="EMBL/GenBank/DDBJ databases">
        <title>Vibrio maritimus JCM 19235. (C45) whole genome shotgun sequence.</title>
        <authorList>
            <person name="Sawabe T."/>
            <person name="Meirelles P."/>
            <person name="Nakanishi M."/>
            <person name="Sayaka M."/>
            <person name="Hattori M."/>
            <person name="Ohkuma M."/>
        </authorList>
    </citation>
    <scope>NUCLEOTIDE SEQUENCE [LARGE SCALE GENOMIC DNA]</scope>
    <source>
        <strain evidence="3">JCM19235</strain>
    </source>
</reference>
<dbReference type="AlphaFoldDB" id="A0A090RVF9"/>
<organism evidence="2 3">
    <name type="scientific">Vibrio maritimus</name>
    <dbReference type="NCBI Taxonomy" id="990268"/>
    <lineage>
        <taxon>Bacteria</taxon>
        <taxon>Pseudomonadati</taxon>
        <taxon>Pseudomonadota</taxon>
        <taxon>Gammaproteobacteria</taxon>
        <taxon>Vibrionales</taxon>
        <taxon>Vibrionaceae</taxon>
        <taxon>Vibrio</taxon>
    </lineage>
</organism>
<proteinExistence type="predicted"/>
<sequence length="38" mass="4254">MDHIIPISAGGEFNDPENLQCICEACHKVKTAKEARRK</sequence>
<dbReference type="GO" id="GO:0004519">
    <property type="term" value="F:endonuclease activity"/>
    <property type="evidence" value="ECO:0007669"/>
    <property type="project" value="InterPro"/>
</dbReference>
<reference evidence="2 3" key="2">
    <citation type="submission" date="2014-09" db="EMBL/GenBank/DDBJ databases">
        <authorList>
            <consortium name="NBRP consortium"/>
            <person name="Sawabe T."/>
            <person name="Meirelles P."/>
            <person name="Nakanishi M."/>
            <person name="Sayaka M."/>
            <person name="Hattori M."/>
            <person name="Ohkuma M."/>
        </authorList>
    </citation>
    <scope>NUCLEOTIDE SEQUENCE [LARGE SCALE GENOMIC DNA]</scope>
    <source>
        <strain evidence="3">JCM19235</strain>
    </source>
</reference>
<protein>
    <recommendedName>
        <fullName evidence="1">HNH domain-containing protein</fullName>
    </recommendedName>
</protein>
<evidence type="ECO:0000313" key="2">
    <source>
        <dbReference type="EMBL" id="GAL18518.1"/>
    </source>
</evidence>
<dbReference type="InterPro" id="IPR002711">
    <property type="entry name" value="HNH"/>
</dbReference>
<comment type="caution">
    <text evidence="2">The sequence shown here is derived from an EMBL/GenBank/DDBJ whole genome shotgun (WGS) entry which is preliminary data.</text>
</comment>
<dbReference type="Pfam" id="PF01844">
    <property type="entry name" value="HNH"/>
    <property type="match status" value="1"/>
</dbReference>
<gene>
    <name evidence="2" type="ORF">JCM19235_1941</name>
</gene>
<dbReference type="GO" id="GO:0003676">
    <property type="term" value="F:nucleic acid binding"/>
    <property type="evidence" value="ECO:0007669"/>
    <property type="project" value="InterPro"/>
</dbReference>
<keyword evidence="3" id="KW-1185">Reference proteome</keyword>
<feature type="domain" description="HNH" evidence="1">
    <location>
        <begin position="1"/>
        <end position="32"/>
    </location>
</feature>
<dbReference type="Gene3D" id="1.10.30.50">
    <property type="match status" value="1"/>
</dbReference>
<dbReference type="CDD" id="cd00085">
    <property type="entry name" value="HNHc"/>
    <property type="match status" value="1"/>
</dbReference>
<evidence type="ECO:0000313" key="3">
    <source>
        <dbReference type="Proteomes" id="UP000029228"/>
    </source>
</evidence>
<dbReference type="InterPro" id="IPR003615">
    <property type="entry name" value="HNH_nuc"/>
</dbReference>
<accession>A0A090RVF9</accession>
<name>A0A090RVF9_9VIBR</name>
<dbReference type="EMBL" id="BBMR01000003">
    <property type="protein sequence ID" value="GAL18518.1"/>
    <property type="molecule type" value="Genomic_DNA"/>
</dbReference>